<keyword evidence="2 4" id="KW-0342">GTP-binding</keyword>
<reference evidence="7" key="1">
    <citation type="submission" date="2025-08" db="UniProtKB">
        <authorList>
            <consortium name="RefSeq"/>
        </authorList>
    </citation>
    <scope>IDENTIFICATION</scope>
</reference>
<dbReference type="SUPFAM" id="SSF52540">
    <property type="entry name" value="P-loop containing nucleoside triphosphate hydrolases"/>
    <property type="match status" value="1"/>
</dbReference>
<dbReference type="InterPro" id="IPR023179">
    <property type="entry name" value="GTP-bd_ortho_bundle_sf"/>
</dbReference>
<keyword evidence="6" id="KW-1185">Reference proteome</keyword>
<comment type="function">
    <text evidence="3 4">Plays a role in the regulation of the mitochondrial ribosome assembly and of translational activity. Displays mitochondrial GTPase activity.</text>
</comment>
<evidence type="ECO:0000256" key="4">
    <source>
        <dbReference type="PIRNR" id="PIRNR006230"/>
    </source>
</evidence>
<proteinExistence type="inferred from homology"/>
<keyword evidence="4" id="KW-0496">Mitochondrion</keyword>
<dbReference type="PANTHER" id="PTHR45782">
    <property type="entry name" value="MITOCHONDRIAL RIBOSOME-ASSOCIATED GTPASE 1"/>
    <property type="match status" value="1"/>
</dbReference>
<dbReference type="Proteomes" id="UP000695022">
    <property type="component" value="Unplaced"/>
</dbReference>
<protein>
    <recommendedName>
        <fullName evidence="4">Mitochondrial GTPase 1</fullName>
    </recommendedName>
</protein>
<dbReference type="InterPro" id="IPR027417">
    <property type="entry name" value="P-loop_NTPase"/>
</dbReference>
<evidence type="ECO:0000256" key="1">
    <source>
        <dbReference type="ARBA" id="ARBA00022741"/>
    </source>
</evidence>
<name>A0ABM1ECS7_PRICU</name>
<keyword evidence="1 4" id="KW-0547">Nucleotide-binding</keyword>
<sequence>MQAVMKNVDCIIEVHDSRIPFSGRNSEFEYTIGGRPKILILNKADLADMSCRKQVVDKLKRDGCSRVLFSDCKHDSTNIIKKILPSIQELIHDAGRYHRAENRDYNVLVCGVPNVGKSSLTNAIRHKYLRAGKATQVGPTAGVTRSVLEKIRVCDEPLTYILDTPGVLAPNVRNVEVGMKLALCATLQDHLVGETIIADYLLYWMNRHRRFEYVEHFGLKEPTDNITELLVPIAIHSNKIQKIRTSEGRYEYKPNISQAARVVMAAFRTGKLGKFMLDDDALDSLSEPAVADNAGDARHRS</sequence>
<dbReference type="InterPro" id="IPR006073">
    <property type="entry name" value="GTP-bd"/>
</dbReference>
<evidence type="ECO:0000256" key="3">
    <source>
        <dbReference type="ARBA" id="ARBA00045284"/>
    </source>
</evidence>
<dbReference type="CDD" id="cd01856">
    <property type="entry name" value="YlqF"/>
    <property type="match status" value="1"/>
</dbReference>
<evidence type="ECO:0000256" key="2">
    <source>
        <dbReference type="ARBA" id="ARBA00023134"/>
    </source>
</evidence>
<dbReference type="InterPro" id="IPR016478">
    <property type="entry name" value="GTPase_MTG1"/>
</dbReference>
<dbReference type="PIRSF" id="PIRSF006230">
    <property type="entry name" value="MG442"/>
    <property type="match status" value="1"/>
</dbReference>
<feature type="domain" description="G" evidence="5">
    <location>
        <begin position="107"/>
        <end position="185"/>
    </location>
</feature>
<dbReference type="Pfam" id="PF01926">
    <property type="entry name" value="MMR_HSR1"/>
    <property type="match status" value="1"/>
</dbReference>
<evidence type="ECO:0000313" key="6">
    <source>
        <dbReference type="Proteomes" id="UP000695022"/>
    </source>
</evidence>
<dbReference type="PANTHER" id="PTHR45782:SF4">
    <property type="entry name" value="MITOCHONDRIAL RIBOSOME-ASSOCIATED GTPASE 1"/>
    <property type="match status" value="1"/>
</dbReference>
<dbReference type="GeneID" id="106811002"/>
<accession>A0ABM1ECS7</accession>
<comment type="similarity">
    <text evidence="4">Belongs to the TRAFAC class YlqF/YawG GTPase family. MTG1 subfamily.</text>
</comment>
<evidence type="ECO:0000259" key="5">
    <source>
        <dbReference type="Pfam" id="PF01926"/>
    </source>
</evidence>
<dbReference type="Gene3D" id="1.10.1580.10">
    <property type="match status" value="1"/>
</dbReference>
<organism evidence="6 7">
    <name type="scientific">Priapulus caudatus</name>
    <name type="common">Priapulid worm</name>
    <dbReference type="NCBI Taxonomy" id="37621"/>
    <lineage>
        <taxon>Eukaryota</taxon>
        <taxon>Metazoa</taxon>
        <taxon>Ecdysozoa</taxon>
        <taxon>Scalidophora</taxon>
        <taxon>Priapulida</taxon>
        <taxon>Priapulimorpha</taxon>
        <taxon>Priapulimorphida</taxon>
        <taxon>Priapulidae</taxon>
        <taxon>Priapulus</taxon>
    </lineage>
</organism>
<dbReference type="Gene3D" id="3.40.50.300">
    <property type="entry name" value="P-loop containing nucleotide triphosphate hydrolases"/>
    <property type="match status" value="1"/>
</dbReference>
<evidence type="ECO:0000313" key="7">
    <source>
        <dbReference type="RefSeq" id="XP_014669998.1"/>
    </source>
</evidence>
<dbReference type="RefSeq" id="XP_014669998.1">
    <property type="nucleotide sequence ID" value="XM_014814512.1"/>
</dbReference>
<comment type="subcellular location">
    <subcellularLocation>
        <location evidence="4">Mitochondrion inner membrane</location>
        <topology evidence="4">Peripheral membrane protein</topology>
    </subcellularLocation>
</comment>
<gene>
    <name evidence="7" type="primary">LOC106811002</name>
</gene>